<dbReference type="EMBL" id="LHQN01015516">
    <property type="protein sequence ID" value="KOC58613.1"/>
    <property type="molecule type" value="Genomic_DNA"/>
</dbReference>
<sequence>MSDILICRSCKQDVKFAETGIRGLGFKLVVNCNCGTKQIRSGPLVSTGFEVNRRTVFVMRLLGIGRQGLNLFCNYMDIGNGITEETYNGIYTNFHAAAKKVYEFCCKKAIEEEKKENEKHERPILNLKVSGDGTWKKRGFKSLFGTTLIAYYSGKVIDLVVRICSQSFK</sequence>
<reference evidence="3" key="1">
    <citation type="submission" date="2015-07" db="EMBL/GenBank/DDBJ databases">
        <title>The genome of Habropoda laboriosa.</title>
        <authorList>
            <person name="Pan H."/>
            <person name="Kapheim K."/>
        </authorList>
    </citation>
    <scope>NUCLEOTIDE SEQUENCE [LARGE SCALE GENOMIC DNA]</scope>
</reference>
<proteinExistence type="predicted"/>
<name>A0A0L7QJ09_9HYME</name>
<protein>
    <recommendedName>
        <fullName evidence="1">Mutator-like transposase domain-containing protein</fullName>
    </recommendedName>
</protein>
<dbReference type="InterPro" id="IPR049012">
    <property type="entry name" value="Mutator_transp_dom"/>
</dbReference>
<dbReference type="AlphaFoldDB" id="A0A0L7QJ09"/>
<keyword evidence="3" id="KW-1185">Reference proteome</keyword>
<dbReference type="Proteomes" id="UP000053825">
    <property type="component" value="Unassembled WGS sequence"/>
</dbReference>
<evidence type="ECO:0000313" key="2">
    <source>
        <dbReference type="EMBL" id="KOC58613.1"/>
    </source>
</evidence>
<comment type="caution">
    <text evidence="2">The sequence shown here is derived from an EMBL/GenBank/DDBJ whole genome shotgun (WGS) entry which is preliminary data.</text>
</comment>
<evidence type="ECO:0000259" key="1">
    <source>
        <dbReference type="Pfam" id="PF20700"/>
    </source>
</evidence>
<organism evidence="2 3">
    <name type="scientific">Habropoda laboriosa</name>
    <dbReference type="NCBI Taxonomy" id="597456"/>
    <lineage>
        <taxon>Eukaryota</taxon>
        <taxon>Metazoa</taxon>
        <taxon>Ecdysozoa</taxon>
        <taxon>Arthropoda</taxon>
        <taxon>Hexapoda</taxon>
        <taxon>Insecta</taxon>
        <taxon>Pterygota</taxon>
        <taxon>Neoptera</taxon>
        <taxon>Endopterygota</taxon>
        <taxon>Hymenoptera</taxon>
        <taxon>Apocrita</taxon>
        <taxon>Aculeata</taxon>
        <taxon>Apoidea</taxon>
        <taxon>Anthophila</taxon>
        <taxon>Apidae</taxon>
        <taxon>Habropoda</taxon>
    </lineage>
</organism>
<gene>
    <name evidence="2" type="ORF">WH47_06147</name>
</gene>
<feature type="domain" description="Mutator-like transposase" evidence="1">
    <location>
        <begin position="12"/>
        <end position="162"/>
    </location>
</feature>
<accession>A0A0L7QJ09</accession>
<dbReference type="Pfam" id="PF20700">
    <property type="entry name" value="Mutator"/>
    <property type="match status" value="1"/>
</dbReference>
<evidence type="ECO:0000313" key="3">
    <source>
        <dbReference type="Proteomes" id="UP000053825"/>
    </source>
</evidence>